<keyword evidence="4" id="KW-0289">Folate biosynthesis</keyword>
<dbReference type="InterPro" id="IPR043132">
    <property type="entry name" value="BCAT-like_C"/>
</dbReference>
<proteinExistence type="inferred from homology"/>
<dbReference type="RefSeq" id="WP_091362017.1">
    <property type="nucleotide sequence ID" value="NZ_AP025284.1"/>
</dbReference>
<comment type="catalytic activity">
    <reaction evidence="7">
        <text>4-amino-4-deoxychorismate = 4-aminobenzoate + pyruvate + H(+)</text>
        <dbReference type="Rhea" id="RHEA:16201"/>
        <dbReference type="ChEBI" id="CHEBI:15361"/>
        <dbReference type="ChEBI" id="CHEBI:15378"/>
        <dbReference type="ChEBI" id="CHEBI:17836"/>
        <dbReference type="ChEBI" id="CHEBI:58406"/>
        <dbReference type="EC" id="4.1.3.38"/>
    </reaction>
</comment>
<evidence type="ECO:0000256" key="3">
    <source>
        <dbReference type="ARBA" id="ARBA00022898"/>
    </source>
</evidence>
<accession>A0A1H9LY61</accession>
<dbReference type="GO" id="GO:0005829">
    <property type="term" value="C:cytosol"/>
    <property type="evidence" value="ECO:0007669"/>
    <property type="project" value="TreeGrafter"/>
</dbReference>
<protein>
    <recommendedName>
        <fullName evidence="9">Aminodeoxychorismate lyase</fullName>
        <ecNumber evidence="6">4.1.3.38</ecNumber>
    </recommendedName>
    <alternativeName>
        <fullName evidence="10">4-amino-4-deoxychorismate lyase</fullName>
    </alternativeName>
</protein>
<dbReference type="InterPro" id="IPR050571">
    <property type="entry name" value="Class-IV_PLP-Dep_Aminotrnsfr"/>
</dbReference>
<evidence type="ECO:0000256" key="5">
    <source>
        <dbReference type="ARBA" id="ARBA00035633"/>
    </source>
</evidence>
<evidence type="ECO:0000256" key="6">
    <source>
        <dbReference type="ARBA" id="ARBA00035676"/>
    </source>
</evidence>
<dbReference type="FunFam" id="3.20.10.10:FF:000002">
    <property type="entry name" value="D-alanine aminotransferase"/>
    <property type="match status" value="1"/>
</dbReference>
<evidence type="ECO:0000256" key="7">
    <source>
        <dbReference type="ARBA" id="ARBA00049529"/>
    </source>
</evidence>
<dbReference type="PANTHER" id="PTHR42743:SF10">
    <property type="entry name" value="D-ALANINE AMINOTRANSFERASE"/>
    <property type="match status" value="1"/>
</dbReference>
<organism evidence="11 12">
    <name type="scientific">Amphritea atlantica</name>
    <dbReference type="NCBI Taxonomy" id="355243"/>
    <lineage>
        <taxon>Bacteria</taxon>
        <taxon>Pseudomonadati</taxon>
        <taxon>Pseudomonadota</taxon>
        <taxon>Gammaproteobacteria</taxon>
        <taxon>Oceanospirillales</taxon>
        <taxon>Oceanospirillaceae</taxon>
        <taxon>Amphritea</taxon>
    </lineage>
</organism>
<comment type="cofactor">
    <cofactor evidence="1">
        <name>pyridoxal 5'-phosphate</name>
        <dbReference type="ChEBI" id="CHEBI:597326"/>
    </cofactor>
</comment>
<keyword evidence="12" id="KW-1185">Reference proteome</keyword>
<dbReference type="GO" id="GO:0008696">
    <property type="term" value="F:4-amino-4-deoxychorismate lyase activity"/>
    <property type="evidence" value="ECO:0007669"/>
    <property type="project" value="UniProtKB-EC"/>
</dbReference>
<evidence type="ECO:0000313" key="11">
    <source>
        <dbReference type="EMBL" id="SER16350.1"/>
    </source>
</evidence>
<dbReference type="GO" id="GO:0046656">
    <property type="term" value="P:folic acid biosynthetic process"/>
    <property type="evidence" value="ECO:0007669"/>
    <property type="project" value="UniProtKB-KW"/>
</dbReference>
<dbReference type="SUPFAM" id="SSF56752">
    <property type="entry name" value="D-aminoacid aminotransferase-like PLP-dependent enzymes"/>
    <property type="match status" value="1"/>
</dbReference>
<dbReference type="AlphaFoldDB" id="A0A1H9LY61"/>
<dbReference type="EC" id="4.1.3.38" evidence="6"/>
<dbReference type="GO" id="GO:0008652">
    <property type="term" value="P:amino acid biosynthetic process"/>
    <property type="evidence" value="ECO:0007669"/>
    <property type="project" value="UniProtKB-ARBA"/>
</dbReference>
<dbReference type="InterPro" id="IPR036038">
    <property type="entry name" value="Aminotransferase-like"/>
</dbReference>
<name>A0A1H9LY61_9GAMM</name>
<dbReference type="Gene3D" id="3.20.10.10">
    <property type="entry name" value="D-amino Acid Aminotransferase, subunit A, domain 2"/>
    <property type="match status" value="1"/>
</dbReference>
<dbReference type="Gene3D" id="3.30.470.10">
    <property type="match status" value="1"/>
</dbReference>
<dbReference type="Pfam" id="PF01063">
    <property type="entry name" value="Aminotran_4"/>
    <property type="match status" value="1"/>
</dbReference>
<evidence type="ECO:0000256" key="4">
    <source>
        <dbReference type="ARBA" id="ARBA00022909"/>
    </source>
</evidence>
<comment type="similarity">
    <text evidence="2">Belongs to the class-IV pyridoxal-phosphate-dependent aminotransferase family.</text>
</comment>
<reference evidence="12" key="1">
    <citation type="submission" date="2016-10" db="EMBL/GenBank/DDBJ databases">
        <authorList>
            <person name="Varghese N."/>
            <person name="Submissions S."/>
        </authorList>
    </citation>
    <scope>NUCLEOTIDE SEQUENCE [LARGE SCALE GENOMIC DNA]</scope>
    <source>
        <strain evidence="12">DSM 18887</strain>
    </source>
</reference>
<dbReference type="OrthoDB" id="21319at2"/>
<evidence type="ECO:0000256" key="1">
    <source>
        <dbReference type="ARBA" id="ARBA00001933"/>
    </source>
</evidence>
<dbReference type="InterPro" id="IPR043131">
    <property type="entry name" value="BCAT-like_N"/>
</dbReference>
<dbReference type="STRING" id="355243.SAMN03080615_04161"/>
<dbReference type="EMBL" id="FOGB01000020">
    <property type="protein sequence ID" value="SER16350.1"/>
    <property type="molecule type" value="Genomic_DNA"/>
</dbReference>
<evidence type="ECO:0000313" key="12">
    <source>
        <dbReference type="Proteomes" id="UP000198749"/>
    </source>
</evidence>
<comment type="function">
    <text evidence="8">Involved in the biosynthesis of p-aminobenzoate (PABA), a precursor of tetrahydrofolate. Converts 4-amino-4-deoxychorismate into 4-aminobenzoate (PABA) and pyruvate.</text>
</comment>
<gene>
    <name evidence="11" type="ORF">SAMN03080615_04161</name>
</gene>
<comment type="pathway">
    <text evidence="5">Cofactor biosynthesis; tetrahydrofolate biosynthesis; 4-aminobenzoate from chorismate: step 2/2.</text>
</comment>
<dbReference type="InterPro" id="IPR001544">
    <property type="entry name" value="Aminotrans_IV"/>
</dbReference>
<dbReference type="Proteomes" id="UP000198749">
    <property type="component" value="Unassembled WGS sequence"/>
</dbReference>
<evidence type="ECO:0000256" key="10">
    <source>
        <dbReference type="ARBA" id="ARBA00080135"/>
    </source>
</evidence>
<dbReference type="PANTHER" id="PTHR42743">
    <property type="entry name" value="AMINO-ACID AMINOTRANSFERASE"/>
    <property type="match status" value="1"/>
</dbReference>
<evidence type="ECO:0000256" key="9">
    <source>
        <dbReference type="ARBA" id="ARBA00069174"/>
    </source>
</evidence>
<evidence type="ECO:0000256" key="8">
    <source>
        <dbReference type="ARBA" id="ARBA00054027"/>
    </source>
</evidence>
<evidence type="ECO:0000256" key="2">
    <source>
        <dbReference type="ARBA" id="ARBA00009320"/>
    </source>
</evidence>
<keyword evidence="3" id="KW-0663">Pyridoxal phosphate</keyword>
<sequence>MDTVFLNGEFIAQQQATVSVFDRGFLFGDSVYEVIPFYRGRGFRLDEHLQRLEHSLRAIQINADYDWKTILTRLVDMNGGGNLSVYLQISRGCSGNRSHIYAADMVPTVFACCSPIKNIYAAGADSIAGVRAIVTADLRWGRCDIKSTGLLPNILVMQQARQAGVDEALMIRDGLLTEGASCNLMLVDKGVIYTPKRGSEILGGTTRELILELAAEDGIPTQEVDIDYDRLMAADEVWISSSTRAVVPVLEIDGQPVADGNKGPLWARMFELFTRYQNDLMNG</sequence>